<keyword evidence="4" id="KW-1003">Cell membrane</keyword>
<dbReference type="Gene3D" id="3.40.50.300">
    <property type="entry name" value="P-loop containing nucleotide triphosphate hydrolases"/>
    <property type="match status" value="2"/>
</dbReference>
<dbReference type="Proteomes" id="UP000033220">
    <property type="component" value="Chromosome DSM 122"/>
</dbReference>
<keyword evidence="10" id="KW-1185">Reference proteome</keyword>
<dbReference type="PATRIC" id="fig|1150469.3.peg.2541"/>
<evidence type="ECO:0000256" key="2">
    <source>
        <dbReference type="ARBA" id="ARBA00005417"/>
    </source>
</evidence>
<dbReference type="EMBL" id="HE663493">
    <property type="protein sequence ID" value="CCG08883.1"/>
    <property type="molecule type" value="Genomic_DNA"/>
</dbReference>
<name>H6SLL8_PARPM</name>
<dbReference type="InterPro" id="IPR050388">
    <property type="entry name" value="ABC_Ni/Peptide_Import"/>
</dbReference>
<feature type="domain" description="ABC transporter" evidence="8">
    <location>
        <begin position="121"/>
        <end position="360"/>
    </location>
</feature>
<dbReference type="KEGG" id="rpm:RSPPHO_02257"/>
<dbReference type="InterPro" id="IPR003593">
    <property type="entry name" value="AAA+_ATPase"/>
</dbReference>
<dbReference type="HOGENOM" id="CLU_000604_86_2_5"/>
<evidence type="ECO:0000313" key="10">
    <source>
        <dbReference type="Proteomes" id="UP000033220"/>
    </source>
</evidence>
<keyword evidence="5" id="KW-0547">Nucleotide-binding</keyword>
<dbReference type="InterPro" id="IPR027417">
    <property type="entry name" value="P-loop_NTPase"/>
</dbReference>
<dbReference type="SUPFAM" id="SSF52540">
    <property type="entry name" value="P-loop containing nucleoside triphosphate hydrolases"/>
    <property type="match status" value="2"/>
</dbReference>
<evidence type="ECO:0000256" key="1">
    <source>
        <dbReference type="ARBA" id="ARBA00004417"/>
    </source>
</evidence>
<dbReference type="GO" id="GO:0016887">
    <property type="term" value="F:ATP hydrolysis activity"/>
    <property type="evidence" value="ECO:0007669"/>
    <property type="project" value="InterPro"/>
</dbReference>
<dbReference type="PANTHER" id="PTHR43297">
    <property type="entry name" value="OLIGOPEPTIDE TRANSPORT ATP-BINDING PROTEIN APPD"/>
    <property type="match status" value="1"/>
</dbReference>
<dbReference type="SMART" id="SM00382">
    <property type="entry name" value="AAA"/>
    <property type="match status" value="2"/>
</dbReference>
<dbReference type="PROSITE" id="PS50893">
    <property type="entry name" value="ABC_TRANSPORTER_2"/>
    <property type="match status" value="2"/>
</dbReference>
<comment type="similarity">
    <text evidence="2">Belongs to the ABC transporter superfamily.</text>
</comment>
<dbReference type="InterPro" id="IPR013563">
    <property type="entry name" value="Oligopep_ABC_C"/>
</dbReference>
<reference evidence="9 10" key="1">
    <citation type="submission" date="2012-02" db="EMBL/GenBank/DDBJ databases">
        <title>Shotgun genome sequence of Phaeospirillum photometricum DSM 122.</title>
        <authorList>
            <person name="Duquesne K."/>
            <person name="Sturgis J."/>
        </authorList>
    </citation>
    <scope>NUCLEOTIDE SEQUENCE [LARGE SCALE GENOMIC DNA]</scope>
    <source>
        <strain evidence="10">DSM122</strain>
    </source>
</reference>
<accession>H6SLL8</accession>
<dbReference type="PROSITE" id="PS00211">
    <property type="entry name" value="ABC_TRANSPORTER_1"/>
    <property type="match status" value="1"/>
</dbReference>
<dbReference type="STRING" id="1150469.RSPPHO_02257"/>
<dbReference type="InterPro" id="IPR003439">
    <property type="entry name" value="ABC_transporter-like_ATP-bd"/>
</dbReference>
<evidence type="ECO:0000256" key="4">
    <source>
        <dbReference type="ARBA" id="ARBA00022475"/>
    </source>
</evidence>
<proteinExistence type="inferred from homology"/>
<dbReference type="InterPro" id="IPR017871">
    <property type="entry name" value="ABC_transporter-like_CS"/>
</dbReference>
<dbReference type="GO" id="GO:0005886">
    <property type="term" value="C:plasma membrane"/>
    <property type="evidence" value="ECO:0007669"/>
    <property type="project" value="UniProtKB-SubCell"/>
</dbReference>
<keyword evidence="7" id="KW-0472">Membrane</keyword>
<dbReference type="PANTHER" id="PTHR43297:SF7">
    <property type="entry name" value="D,D-DIPEPTIDE TRANSPORT ATP-BINDING PROTEIN DDPD-RELATED"/>
    <property type="match status" value="1"/>
</dbReference>
<protein>
    <submittedName>
        <fullName evidence="9">ABC-type uncharacterized transport system,duplicated ATPase component</fullName>
    </submittedName>
</protein>
<feature type="domain" description="ABC transporter" evidence="8">
    <location>
        <begin position="381"/>
        <end position="579"/>
    </location>
</feature>
<dbReference type="AlphaFoldDB" id="H6SLL8"/>
<dbReference type="eggNOG" id="COG4172">
    <property type="taxonomic scope" value="Bacteria"/>
</dbReference>
<evidence type="ECO:0000256" key="5">
    <source>
        <dbReference type="ARBA" id="ARBA00022741"/>
    </source>
</evidence>
<evidence type="ECO:0000256" key="3">
    <source>
        <dbReference type="ARBA" id="ARBA00022448"/>
    </source>
</evidence>
<keyword evidence="3" id="KW-0813">Transport</keyword>
<evidence type="ECO:0000256" key="6">
    <source>
        <dbReference type="ARBA" id="ARBA00022840"/>
    </source>
</evidence>
<dbReference type="Pfam" id="PF08352">
    <property type="entry name" value="oligo_HPY"/>
    <property type="match status" value="1"/>
</dbReference>
<evidence type="ECO:0000256" key="7">
    <source>
        <dbReference type="ARBA" id="ARBA00023136"/>
    </source>
</evidence>
<dbReference type="GO" id="GO:0005524">
    <property type="term" value="F:ATP binding"/>
    <property type="evidence" value="ECO:0007669"/>
    <property type="project" value="UniProtKB-KW"/>
</dbReference>
<evidence type="ECO:0000259" key="8">
    <source>
        <dbReference type="PROSITE" id="PS50893"/>
    </source>
</evidence>
<gene>
    <name evidence="9" type="ORF">RSPPHO_02257</name>
</gene>
<dbReference type="GO" id="GO:0015833">
    <property type="term" value="P:peptide transport"/>
    <property type="evidence" value="ECO:0007669"/>
    <property type="project" value="InterPro"/>
</dbReference>
<comment type="subcellular location">
    <subcellularLocation>
        <location evidence="1">Cell inner membrane</location>
        <topology evidence="1">Peripheral membrane protein</topology>
    </subcellularLocation>
</comment>
<sequence>MSSSASPAPPPEASLPAPPSRPLAFRALAWAGSSGASCGPKLAPCCEPPWPSGRQRHCRHCRPRLCQCWHARPHAGIGPDDGRASAQLARGPVCPAATGARLFHPAAVLEPHRRRSVMSALIAQDITVHHGDHTLVEPVSFTLAAGQAVTVLGESGAGKTLLTRALLGTLPTGLRASGRLHVGAEPFDPAQPRGSRRLWGRRIAVLPQEPWLALNPLMRAAPQVAEVHALVAGRPDAAARADADLHTMGLAGAGHKWPWQLSGGMAQRLAFAAARAGGATITVADEPTKGLDADRCDDVRALLQQGLTSGGSLLTVTHDLALAEGLGGEILVMHKGQIVERGPAATVLETPQHPYTQALIAADPAHWPRRAAPTDPGEPFLRATGLGVARGGRALFQPVDLTLARGQIIGVAGPSGCGKSSLGNALLGLLPFTGTLWRDPAVAPLRFQKIWQDPPAAFPARLVLGRGLADLIARHRLDPAAVPPLMDRLRLRPDLLERLPGQISGGELQRVALLRALLLDPVFLFADEPTSRLDPVTQAETLRLLSELVEERGMGVLIVSHDSAVLAAVCDTVLRLQAV</sequence>
<dbReference type="Pfam" id="PF00005">
    <property type="entry name" value="ABC_tran"/>
    <property type="match status" value="2"/>
</dbReference>
<keyword evidence="6" id="KW-0067">ATP-binding</keyword>
<evidence type="ECO:0000313" key="9">
    <source>
        <dbReference type="EMBL" id="CCG08883.1"/>
    </source>
</evidence>
<organism evidence="9 10">
    <name type="scientific">Pararhodospirillum photometricum DSM 122</name>
    <dbReference type="NCBI Taxonomy" id="1150469"/>
    <lineage>
        <taxon>Bacteria</taxon>
        <taxon>Pseudomonadati</taxon>
        <taxon>Pseudomonadota</taxon>
        <taxon>Alphaproteobacteria</taxon>
        <taxon>Rhodospirillales</taxon>
        <taxon>Rhodospirillaceae</taxon>
        <taxon>Pararhodospirillum</taxon>
    </lineage>
</organism>